<comment type="caution">
    <text evidence="2">The sequence shown here is derived from an EMBL/GenBank/DDBJ whole genome shotgun (WGS) entry which is preliminary data.</text>
</comment>
<keyword evidence="3" id="KW-1185">Reference proteome</keyword>
<sequence>MIVGGAVVAVVVVVVVGAVTFLFSNLDSLVKKAIESAGSEVAGVKVSVGDVKISLSEGKASISGLTVANPPGFTAPTAFALGQISVAIDTGSVTGNPIIIKDVTVAKPQVTYEMAGTGSNIDVIQKNVAAKTGGGAQKAQDKPAAKGEEKKLVIDRMAITGGTVTLATAMPGVKGSANLADIVLTGIGKKSGGATGAEIAAQVLDAITKSALKAGQSMGIGNVGEVLKGAVPGDAGGALKGIMGK</sequence>
<name>A0A178MC69_9PROT</name>
<evidence type="ECO:0008006" key="4">
    <source>
        <dbReference type="Google" id="ProtNLM"/>
    </source>
</evidence>
<dbReference type="STRING" id="1437059.A6A05_16855"/>
<accession>A0A178MC69</accession>
<gene>
    <name evidence="2" type="ORF">A6A05_16855</name>
</gene>
<keyword evidence="1" id="KW-0472">Membrane</keyword>
<dbReference type="OrthoDB" id="5401764at2"/>
<dbReference type="Proteomes" id="UP000078543">
    <property type="component" value="Unassembled WGS sequence"/>
</dbReference>
<evidence type="ECO:0000313" key="2">
    <source>
        <dbReference type="EMBL" id="OAN45454.1"/>
    </source>
</evidence>
<proteinExistence type="predicted"/>
<evidence type="ECO:0000256" key="1">
    <source>
        <dbReference type="SAM" id="Phobius"/>
    </source>
</evidence>
<organism evidence="2 3">
    <name type="scientific">Magnetospirillum moscoviense</name>
    <dbReference type="NCBI Taxonomy" id="1437059"/>
    <lineage>
        <taxon>Bacteria</taxon>
        <taxon>Pseudomonadati</taxon>
        <taxon>Pseudomonadota</taxon>
        <taxon>Alphaproteobacteria</taxon>
        <taxon>Rhodospirillales</taxon>
        <taxon>Rhodospirillaceae</taxon>
        <taxon>Magnetospirillum</taxon>
    </lineage>
</organism>
<keyword evidence="1" id="KW-0812">Transmembrane</keyword>
<dbReference type="EMBL" id="LWQU01000184">
    <property type="protein sequence ID" value="OAN45454.1"/>
    <property type="molecule type" value="Genomic_DNA"/>
</dbReference>
<feature type="transmembrane region" description="Helical" evidence="1">
    <location>
        <begin position="6"/>
        <end position="26"/>
    </location>
</feature>
<evidence type="ECO:0000313" key="3">
    <source>
        <dbReference type="Proteomes" id="UP000078543"/>
    </source>
</evidence>
<dbReference type="AlphaFoldDB" id="A0A178MC69"/>
<keyword evidence="1" id="KW-1133">Transmembrane helix</keyword>
<reference evidence="2 3" key="1">
    <citation type="submission" date="2016-04" db="EMBL/GenBank/DDBJ databases">
        <title>Draft genome sequence of freshwater magnetotactic bacteria Magnetospirillum marisnigri SP-1 and Magnetospirillum moscoviense BB-1.</title>
        <authorList>
            <person name="Koziaeva V."/>
            <person name="Dziuba M.V."/>
            <person name="Ivanov T.M."/>
            <person name="Kuznetsov B."/>
            <person name="Grouzdev D.S."/>
        </authorList>
    </citation>
    <scope>NUCLEOTIDE SEQUENCE [LARGE SCALE GENOMIC DNA]</scope>
    <source>
        <strain evidence="2 3">BB-1</strain>
    </source>
</reference>
<protein>
    <recommendedName>
        <fullName evidence="4">AsmA domain-containing protein</fullName>
    </recommendedName>
</protein>